<keyword evidence="3" id="KW-0813">Transport</keyword>
<keyword evidence="7" id="KW-0479">Metal-binding</keyword>
<evidence type="ECO:0000256" key="3">
    <source>
        <dbReference type="ARBA" id="ARBA00022448"/>
    </source>
</evidence>
<dbReference type="Gene3D" id="1.20.950.20">
    <property type="entry name" value="Transmembrane di-heme cytochromes, Chain C"/>
    <property type="match status" value="1"/>
</dbReference>
<dbReference type="AlphaFoldDB" id="A0A080LYL4"/>
<keyword evidence="4" id="KW-1003">Cell membrane</keyword>
<dbReference type="GO" id="GO:0022904">
    <property type="term" value="P:respiratory electron transport chain"/>
    <property type="evidence" value="ECO:0007669"/>
    <property type="project" value="InterPro"/>
</dbReference>
<evidence type="ECO:0000256" key="10">
    <source>
        <dbReference type="ARBA" id="ARBA00023004"/>
    </source>
</evidence>
<evidence type="ECO:0000313" key="15">
    <source>
        <dbReference type="EMBL" id="KFB73030.1"/>
    </source>
</evidence>
<evidence type="ECO:0000256" key="8">
    <source>
        <dbReference type="ARBA" id="ARBA00022982"/>
    </source>
</evidence>
<dbReference type="GO" id="GO:0009055">
    <property type="term" value="F:electron transfer activity"/>
    <property type="evidence" value="ECO:0007669"/>
    <property type="project" value="InterPro"/>
</dbReference>
<evidence type="ECO:0000256" key="12">
    <source>
        <dbReference type="ARBA" id="ARBA00037975"/>
    </source>
</evidence>
<evidence type="ECO:0000313" key="16">
    <source>
        <dbReference type="Proteomes" id="UP000020077"/>
    </source>
</evidence>
<dbReference type="PANTHER" id="PTHR30529">
    <property type="entry name" value="CYTOCHROME B561"/>
    <property type="match status" value="1"/>
</dbReference>
<comment type="caution">
    <text evidence="15">The sequence shown here is derived from an EMBL/GenBank/DDBJ whole genome shotgun (WGS) entry which is preliminary data.</text>
</comment>
<comment type="subcellular location">
    <subcellularLocation>
        <location evidence="2">Cell membrane</location>
        <topology evidence="2">Multi-pass membrane protein</topology>
    </subcellularLocation>
</comment>
<keyword evidence="5" id="KW-0349">Heme</keyword>
<evidence type="ECO:0000256" key="2">
    <source>
        <dbReference type="ARBA" id="ARBA00004651"/>
    </source>
</evidence>
<keyword evidence="9 13" id="KW-1133">Transmembrane helix</keyword>
<evidence type="ECO:0000256" key="4">
    <source>
        <dbReference type="ARBA" id="ARBA00022475"/>
    </source>
</evidence>
<comment type="similarity">
    <text evidence="12">Belongs to the cytochrome b561 family.</text>
</comment>
<keyword evidence="8" id="KW-0249">Electron transport</keyword>
<feature type="transmembrane region" description="Helical" evidence="13">
    <location>
        <begin position="149"/>
        <end position="169"/>
    </location>
</feature>
<dbReference type="InterPro" id="IPR016174">
    <property type="entry name" value="Di-haem_cyt_TM"/>
</dbReference>
<dbReference type="PANTHER" id="PTHR30529:SF3">
    <property type="entry name" value="CYTOCHROME B561 HOMOLOG 1"/>
    <property type="match status" value="1"/>
</dbReference>
<name>A0A080LYL4_9PROT</name>
<comment type="cofactor">
    <cofactor evidence="1">
        <name>heme b</name>
        <dbReference type="ChEBI" id="CHEBI:60344"/>
    </cofactor>
</comment>
<dbReference type="EMBL" id="JDVG02000298">
    <property type="protein sequence ID" value="KFB73030.1"/>
    <property type="molecule type" value="Genomic_DNA"/>
</dbReference>
<reference evidence="15 16" key="1">
    <citation type="submission" date="2014-02" db="EMBL/GenBank/DDBJ databases">
        <title>Expanding our view of genomic diversity in Candidatus Accumulibacter clades.</title>
        <authorList>
            <person name="Skennerton C.T."/>
            <person name="Barr J.J."/>
            <person name="Slater F.R."/>
            <person name="Bond P.L."/>
            <person name="Tyson G.W."/>
        </authorList>
    </citation>
    <scope>NUCLEOTIDE SEQUENCE [LARGE SCALE GENOMIC DNA]</scope>
    <source>
        <strain evidence="16">BA-91</strain>
    </source>
</reference>
<organism evidence="15 16">
    <name type="scientific">Candidatus Accumulibacter phosphatis</name>
    <dbReference type="NCBI Taxonomy" id="327160"/>
    <lineage>
        <taxon>Bacteria</taxon>
        <taxon>Pseudomonadati</taxon>
        <taxon>Pseudomonadota</taxon>
        <taxon>Betaproteobacteria</taxon>
        <taxon>Candidatus Accumulibacter</taxon>
    </lineage>
</organism>
<dbReference type="Proteomes" id="UP000020077">
    <property type="component" value="Unassembled WGS sequence"/>
</dbReference>
<dbReference type="GO" id="GO:0020037">
    <property type="term" value="F:heme binding"/>
    <property type="evidence" value="ECO:0007669"/>
    <property type="project" value="TreeGrafter"/>
</dbReference>
<keyword evidence="10" id="KW-0408">Iron</keyword>
<evidence type="ECO:0000259" key="14">
    <source>
        <dbReference type="Pfam" id="PF01292"/>
    </source>
</evidence>
<feature type="transmembrane region" description="Helical" evidence="13">
    <location>
        <begin position="53"/>
        <end position="75"/>
    </location>
</feature>
<evidence type="ECO:0000256" key="11">
    <source>
        <dbReference type="ARBA" id="ARBA00023136"/>
    </source>
</evidence>
<evidence type="ECO:0000256" key="9">
    <source>
        <dbReference type="ARBA" id="ARBA00022989"/>
    </source>
</evidence>
<dbReference type="PROSITE" id="PS51257">
    <property type="entry name" value="PROKAR_LIPOPROTEIN"/>
    <property type="match status" value="1"/>
</dbReference>
<dbReference type="GO" id="GO:0046872">
    <property type="term" value="F:metal ion binding"/>
    <property type="evidence" value="ECO:0007669"/>
    <property type="project" value="UniProtKB-KW"/>
</dbReference>
<feature type="transmembrane region" description="Helical" evidence="13">
    <location>
        <begin position="95"/>
        <end position="112"/>
    </location>
</feature>
<evidence type="ECO:0000256" key="5">
    <source>
        <dbReference type="ARBA" id="ARBA00022617"/>
    </source>
</evidence>
<feature type="domain" description="Cytochrome b561 bacterial/Ni-hydrogenase" evidence="14">
    <location>
        <begin position="9"/>
        <end position="179"/>
    </location>
</feature>
<accession>A0A080LYL4</accession>
<dbReference type="GO" id="GO:0005886">
    <property type="term" value="C:plasma membrane"/>
    <property type="evidence" value="ECO:0007669"/>
    <property type="project" value="UniProtKB-SubCell"/>
</dbReference>
<evidence type="ECO:0000256" key="13">
    <source>
        <dbReference type="SAM" id="Phobius"/>
    </source>
</evidence>
<proteinExistence type="inferred from homology"/>
<keyword evidence="6 13" id="KW-0812">Transmembrane</keyword>
<evidence type="ECO:0000256" key="6">
    <source>
        <dbReference type="ARBA" id="ARBA00022692"/>
    </source>
</evidence>
<gene>
    <name evidence="15" type="ORF">AW09_001753</name>
</gene>
<dbReference type="InterPro" id="IPR011577">
    <property type="entry name" value="Cyt_b561_bac/Ni-Hgenase"/>
</dbReference>
<keyword evidence="11 13" id="KW-0472">Membrane</keyword>
<dbReference type="SUPFAM" id="SSF81342">
    <property type="entry name" value="Transmembrane di-heme cytochromes"/>
    <property type="match status" value="1"/>
</dbReference>
<evidence type="ECO:0000256" key="7">
    <source>
        <dbReference type="ARBA" id="ARBA00022723"/>
    </source>
</evidence>
<dbReference type="InterPro" id="IPR052168">
    <property type="entry name" value="Cytochrome_b561_oxidase"/>
</dbReference>
<sequence>MRWRNSTDRYGSLSIGLHWLMLLLFVAVYACIELRGYFPKGSDPREALKTWHFMLGLTVFVLAWLRLLVHVTSLVPRIEPDPPRWQKLSAKLMHAALYALMLGMPLAGWLLLSAAGKPIPFFGLQLPALIGASKSLADLIKEIHEIGGTVGYFLIGLHAAAALFHHYFVRDDTLRRMLPSRD</sequence>
<feature type="transmembrane region" description="Helical" evidence="13">
    <location>
        <begin position="12"/>
        <end position="32"/>
    </location>
</feature>
<evidence type="ECO:0000256" key="1">
    <source>
        <dbReference type="ARBA" id="ARBA00001970"/>
    </source>
</evidence>
<protein>
    <recommendedName>
        <fullName evidence="14">Cytochrome b561 bacterial/Ni-hydrogenase domain-containing protein</fullName>
    </recommendedName>
</protein>
<dbReference type="Pfam" id="PF01292">
    <property type="entry name" value="Ni_hydr_CYTB"/>
    <property type="match status" value="1"/>
</dbReference>